<proteinExistence type="predicted"/>
<dbReference type="EMBL" id="SRLO01019368">
    <property type="protein sequence ID" value="TNN23208.1"/>
    <property type="molecule type" value="Genomic_DNA"/>
</dbReference>
<keyword evidence="2" id="KW-1185">Reference proteome</keyword>
<dbReference type="Proteomes" id="UP000314294">
    <property type="component" value="Unassembled WGS sequence"/>
</dbReference>
<gene>
    <name evidence="1" type="ORF">EYF80_066674</name>
</gene>
<reference evidence="1 2" key="1">
    <citation type="submission" date="2019-03" db="EMBL/GenBank/DDBJ databases">
        <title>First draft genome of Liparis tanakae, snailfish: a comprehensive survey of snailfish specific genes.</title>
        <authorList>
            <person name="Kim W."/>
            <person name="Song I."/>
            <person name="Jeong J.-H."/>
            <person name="Kim D."/>
            <person name="Kim S."/>
            <person name="Ryu S."/>
            <person name="Song J.Y."/>
            <person name="Lee S.K."/>
        </authorList>
    </citation>
    <scope>NUCLEOTIDE SEQUENCE [LARGE SCALE GENOMIC DNA]</scope>
    <source>
        <tissue evidence="1">Muscle</tissue>
    </source>
</reference>
<accession>A0A4Z2E374</accession>
<protein>
    <submittedName>
        <fullName evidence="1">Uncharacterized protein</fullName>
    </submittedName>
</protein>
<name>A0A4Z2E374_9TELE</name>
<comment type="caution">
    <text evidence="1">The sequence shown here is derived from an EMBL/GenBank/DDBJ whole genome shotgun (WGS) entry which is preliminary data.</text>
</comment>
<organism evidence="1 2">
    <name type="scientific">Liparis tanakae</name>
    <name type="common">Tanaka's snailfish</name>
    <dbReference type="NCBI Taxonomy" id="230148"/>
    <lineage>
        <taxon>Eukaryota</taxon>
        <taxon>Metazoa</taxon>
        <taxon>Chordata</taxon>
        <taxon>Craniata</taxon>
        <taxon>Vertebrata</taxon>
        <taxon>Euteleostomi</taxon>
        <taxon>Actinopterygii</taxon>
        <taxon>Neopterygii</taxon>
        <taxon>Teleostei</taxon>
        <taxon>Neoteleostei</taxon>
        <taxon>Acanthomorphata</taxon>
        <taxon>Eupercaria</taxon>
        <taxon>Perciformes</taxon>
        <taxon>Cottioidei</taxon>
        <taxon>Cottales</taxon>
        <taxon>Liparidae</taxon>
        <taxon>Liparis</taxon>
    </lineage>
</organism>
<sequence>MEEGLEPLRSRDNRT</sequence>
<evidence type="ECO:0000313" key="2">
    <source>
        <dbReference type="Proteomes" id="UP000314294"/>
    </source>
</evidence>
<evidence type="ECO:0000313" key="1">
    <source>
        <dbReference type="EMBL" id="TNN23208.1"/>
    </source>
</evidence>